<dbReference type="Gene3D" id="3.50.50.60">
    <property type="entry name" value="FAD/NAD(P)-binding domain"/>
    <property type="match status" value="1"/>
</dbReference>
<dbReference type="InterPro" id="IPR006076">
    <property type="entry name" value="FAD-dep_OxRdtase"/>
</dbReference>
<dbReference type="AlphaFoldDB" id="A0A4S8HWQ9"/>
<dbReference type="PANTHER" id="PTHR13847:SF281">
    <property type="entry name" value="FAD DEPENDENT OXIDOREDUCTASE DOMAIN-CONTAINING PROTEIN"/>
    <property type="match status" value="1"/>
</dbReference>
<dbReference type="RefSeq" id="WP_136576824.1">
    <property type="nucleotide sequence ID" value="NZ_STFF01000002.1"/>
</dbReference>
<reference evidence="2 3" key="1">
    <citation type="submission" date="2019-04" db="EMBL/GenBank/DDBJ databases">
        <title>Niastella caeni sp. nov., isolated from activated sludge.</title>
        <authorList>
            <person name="Sheng M."/>
        </authorList>
    </citation>
    <scope>NUCLEOTIDE SEQUENCE [LARGE SCALE GENOMIC DNA]</scope>
    <source>
        <strain evidence="2 3">HX-2-15</strain>
    </source>
</reference>
<comment type="caution">
    <text evidence="2">The sequence shown here is derived from an EMBL/GenBank/DDBJ whole genome shotgun (WGS) entry which is preliminary data.</text>
</comment>
<evidence type="ECO:0000313" key="3">
    <source>
        <dbReference type="Proteomes" id="UP000306918"/>
    </source>
</evidence>
<feature type="domain" description="FAD dependent oxidoreductase" evidence="1">
    <location>
        <begin position="16"/>
        <end position="373"/>
    </location>
</feature>
<dbReference type="EMBL" id="STFF01000002">
    <property type="protein sequence ID" value="THU40070.1"/>
    <property type="molecule type" value="Genomic_DNA"/>
</dbReference>
<dbReference type="Gene3D" id="3.30.9.10">
    <property type="entry name" value="D-Amino Acid Oxidase, subunit A, domain 2"/>
    <property type="match status" value="1"/>
</dbReference>
<proteinExistence type="predicted"/>
<organism evidence="2 3">
    <name type="scientific">Niastella caeni</name>
    <dbReference type="NCBI Taxonomy" id="2569763"/>
    <lineage>
        <taxon>Bacteria</taxon>
        <taxon>Pseudomonadati</taxon>
        <taxon>Bacteroidota</taxon>
        <taxon>Chitinophagia</taxon>
        <taxon>Chitinophagales</taxon>
        <taxon>Chitinophagaceae</taxon>
        <taxon>Niastella</taxon>
    </lineage>
</organism>
<dbReference type="PANTHER" id="PTHR13847">
    <property type="entry name" value="SARCOSINE DEHYDROGENASE-RELATED"/>
    <property type="match status" value="1"/>
</dbReference>
<evidence type="ECO:0000313" key="2">
    <source>
        <dbReference type="EMBL" id="THU40070.1"/>
    </source>
</evidence>
<name>A0A4S8HWQ9_9BACT</name>
<dbReference type="SUPFAM" id="SSF51905">
    <property type="entry name" value="FAD/NAD(P)-binding domain"/>
    <property type="match status" value="1"/>
</dbReference>
<gene>
    <name evidence="2" type="ORF">FAM09_09300</name>
</gene>
<dbReference type="OrthoDB" id="1491488at2"/>
<dbReference type="GO" id="GO:0005737">
    <property type="term" value="C:cytoplasm"/>
    <property type="evidence" value="ECO:0007669"/>
    <property type="project" value="TreeGrafter"/>
</dbReference>
<dbReference type="Pfam" id="PF01266">
    <property type="entry name" value="DAO"/>
    <property type="match status" value="1"/>
</dbReference>
<dbReference type="InterPro" id="IPR036188">
    <property type="entry name" value="FAD/NAD-bd_sf"/>
</dbReference>
<sequence length="377" mass="41975">MQISIWEKESFYAPKDVIIVGSGLVGLWCAWHLKKNHPTLSVAIVDRGIIPTGASTRNAGFACFGSVTELVEDAARFGDDNMLQLVEMRYKGLQRIRKVFKEHSIDFDLCGGYELFAAQDAERKNQLAHETERLNKLLYNITGKKKTFKQADEKIAALGLHNTSHLIENKLEGYLHSGKLCQALLQAVQSMGVTVLNAIEISGFEKVNDNIVLYTNQLMHLKAGKVLVCTNAFARQLLPQLDIVPARGQVLVTSPIEGLPLKGTFHYDAGYYYFRNLGNRVLLGGARNKAFEEENTTELTITDTIQQELEHFLKTYILPGYTYQITDRWSGIMGMGNEKMPIVKEVSPNVYCAVRMSGMGVALAPVIGEQVSKLLSS</sequence>
<keyword evidence="3" id="KW-1185">Reference proteome</keyword>
<accession>A0A4S8HWQ9</accession>
<evidence type="ECO:0000259" key="1">
    <source>
        <dbReference type="Pfam" id="PF01266"/>
    </source>
</evidence>
<dbReference type="Proteomes" id="UP000306918">
    <property type="component" value="Unassembled WGS sequence"/>
</dbReference>
<protein>
    <submittedName>
        <fullName evidence="2">FAD-binding oxidoreductase</fullName>
    </submittedName>
</protein>